<comment type="function">
    <text evidence="10">Catalyzes the decarboxylation of S-adenosylmethionine to S-adenosylmethioninamine (dcAdoMet), the propylamine donor required for the synthesis of the polyamines spermine and spermidine from the diamine putrescine.</text>
</comment>
<keyword evidence="9 10" id="KW-0670">Pyruvate</keyword>
<dbReference type="PANTHER" id="PTHR33866">
    <property type="entry name" value="S-ADENOSYLMETHIONINE DECARBOXYLASE PROENZYME"/>
    <property type="match status" value="1"/>
</dbReference>
<feature type="active site" description="Proton donor; for catalytic activity" evidence="10">
    <location>
        <position position="94"/>
    </location>
</feature>
<reference evidence="11" key="1">
    <citation type="journal article" date="2014" name="Int. J. Syst. Evol. Microbiol.">
        <title>Complete genome sequence of Corynebacterium casei LMG S-19264T (=DSM 44701T), isolated from a smear-ripened cheese.</title>
        <authorList>
            <consortium name="US DOE Joint Genome Institute (JGI-PGF)"/>
            <person name="Walter F."/>
            <person name="Albersmeier A."/>
            <person name="Kalinowski J."/>
            <person name="Ruckert C."/>
        </authorList>
    </citation>
    <scope>NUCLEOTIDE SEQUENCE</scope>
    <source>
        <strain evidence="11">JCM 3276</strain>
    </source>
</reference>
<protein>
    <recommendedName>
        <fullName evidence="10">S-adenosylmethionine decarboxylase proenzyme</fullName>
        <shortName evidence="10">AdoMetDC</shortName>
        <shortName evidence="10">SAMDC</shortName>
        <ecNumber evidence="10">4.1.1.50</ecNumber>
    </recommendedName>
    <component>
        <recommendedName>
            <fullName evidence="10">S-adenosylmethionine decarboxylase beta chain</fullName>
        </recommendedName>
    </component>
    <component>
        <recommendedName>
            <fullName evidence="10">S-adenosylmethionine decarboxylase alpha chain</fullName>
        </recommendedName>
    </component>
</protein>
<keyword evidence="7 10" id="KW-0456">Lyase</keyword>
<comment type="caution">
    <text evidence="11">The sequence shown here is derived from an EMBL/GenBank/DDBJ whole genome shotgun (WGS) entry which is preliminary data.</text>
</comment>
<dbReference type="InterPro" id="IPR017716">
    <property type="entry name" value="S-AdoMet_deCOase_pro-enz"/>
</dbReference>
<evidence type="ECO:0000313" key="11">
    <source>
        <dbReference type="EMBL" id="GGS37200.1"/>
    </source>
</evidence>
<dbReference type="PANTHER" id="PTHR33866:SF2">
    <property type="entry name" value="S-ADENOSYLMETHIONINE DECARBOXYLASE PROENZYME"/>
    <property type="match status" value="1"/>
</dbReference>
<evidence type="ECO:0000256" key="5">
    <source>
        <dbReference type="ARBA" id="ARBA00023115"/>
    </source>
</evidence>
<feature type="active site" description="Proton acceptor; for processing activity" evidence="10">
    <location>
        <position position="79"/>
    </location>
</feature>
<dbReference type="EMBL" id="BMRB01000002">
    <property type="protein sequence ID" value="GGS37200.1"/>
    <property type="molecule type" value="Genomic_DNA"/>
</dbReference>
<comment type="similarity">
    <text evidence="10">Belongs to the prokaryotic AdoMetDC family. Type 1 subfamily.</text>
</comment>
<evidence type="ECO:0000256" key="6">
    <source>
        <dbReference type="ARBA" id="ARBA00023145"/>
    </source>
</evidence>
<sequence>MAHDLTPAAGVGFFAGRHVLAEFEGVDASKLDDLAFLHTTLEDVLRQAGATVCDVISKQFEPQGVTVLALLSESHASIHTYPEIGSMFVDIFTCGDTADPELAAALLRDRLGAREATIQTVHRGHKVPAAGVVA</sequence>
<reference evidence="11" key="2">
    <citation type="submission" date="2020-09" db="EMBL/GenBank/DDBJ databases">
        <authorList>
            <person name="Sun Q."/>
            <person name="Ohkuma M."/>
        </authorList>
    </citation>
    <scope>NUCLEOTIDE SEQUENCE</scope>
    <source>
        <strain evidence="11">JCM 3276</strain>
    </source>
</reference>
<feature type="site" description="Cleavage (non-hydrolytic); by autolysis" evidence="10">
    <location>
        <begin position="73"/>
        <end position="74"/>
    </location>
</feature>
<name>A0A918GHZ4_9PSEU</name>
<evidence type="ECO:0000256" key="7">
    <source>
        <dbReference type="ARBA" id="ARBA00023239"/>
    </source>
</evidence>
<keyword evidence="5 10" id="KW-0620">Polyamine biosynthesis</keyword>
<dbReference type="SUPFAM" id="SSF56276">
    <property type="entry name" value="S-adenosylmethionine decarboxylase"/>
    <property type="match status" value="1"/>
</dbReference>
<evidence type="ECO:0000256" key="1">
    <source>
        <dbReference type="ARBA" id="ARBA00022691"/>
    </source>
</evidence>
<keyword evidence="12" id="KW-1185">Reference proteome</keyword>
<evidence type="ECO:0000256" key="3">
    <source>
        <dbReference type="ARBA" id="ARBA00022813"/>
    </source>
</evidence>
<dbReference type="AlphaFoldDB" id="A0A918GHZ4"/>
<feature type="active site" description="Schiff-base intermediate with substrate; via pyruvic acid" evidence="10">
    <location>
        <position position="74"/>
    </location>
</feature>
<keyword evidence="1 10" id="KW-0949">S-adenosyl-L-methionine</keyword>
<feature type="chain" id="PRO_5038184652" description="S-adenosylmethionine decarboxylase beta chain" evidence="10">
    <location>
        <begin position="1"/>
        <end position="73"/>
    </location>
</feature>
<evidence type="ECO:0000256" key="2">
    <source>
        <dbReference type="ARBA" id="ARBA00022793"/>
    </source>
</evidence>
<comment type="subunit">
    <text evidence="10">Heterotetramer of two alpha and two beta chains arranged as a dimer of alpha/beta heterodimers.</text>
</comment>
<dbReference type="GO" id="GO:0005829">
    <property type="term" value="C:cytosol"/>
    <property type="evidence" value="ECO:0007669"/>
    <property type="project" value="TreeGrafter"/>
</dbReference>
<dbReference type="InterPro" id="IPR003826">
    <property type="entry name" value="AdoMetDC_fam_prok"/>
</dbReference>
<keyword evidence="8 10" id="KW-0704">Schiff base</keyword>
<evidence type="ECO:0000256" key="9">
    <source>
        <dbReference type="ARBA" id="ARBA00023317"/>
    </source>
</evidence>
<proteinExistence type="inferred from homology"/>
<evidence type="ECO:0000256" key="8">
    <source>
        <dbReference type="ARBA" id="ARBA00023270"/>
    </source>
</evidence>
<comment type="PTM">
    <text evidence="10">Is synthesized initially as an inactive proenzyme. Formation of the active enzyme involves a self-maturation process in which the active site pyruvoyl group is generated from an internal serine residue via an autocatalytic post-translational modification. Two non-identical subunits are generated from the proenzyme in this reaction, and the pyruvate is formed at the N-terminus of the alpha chain, which is derived from the carboxyl end of the proenzyme. The post-translation cleavage follows an unusual pathway, termed non-hydrolytic serinolysis, in which the side chain hydroxyl group of the serine supplies its oxygen atom to form the C-terminus of the beta chain, while the remainder of the serine residue undergoes an oxidative deamination to produce ammonia and the pyruvoyl group blocking the N-terminus of the alpha chain.</text>
</comment>
<comment type="cofactor">
    <cofactor evidence="10">
        <name>pyruvate</name>
        <dbReference type="ChEBI" id="CHEBI:15361"/>
    </cofactor>
    <text evidence="10">Binds 1 pyruvoyl group covalently per subunit.</text>
</comment>
<comment type="pathway">
    <text evidence="10">Amine and polyamine biosynthesis; S-adenosylmethioninamine biosynthesis; S-adenosylmethioninamine from S-adenosyl-L-methionine: step 1/1.</text>
</comment>
<evidence type="ECO:0000256" key="10">
    <source>
        <dbReference type="HAMAP-Rule" id="MF_00464"/>
    </source>
</evidence>
<organism evidence="11 12">
    <name type="scientific">Actinokineospora fastidiosa</name>
    <dbReference type="NCBI Taxonomy" id="1816"/>
    <lineage>
        <taxon>Bacteria</taxon>
        <taxon>Bacillati</taxon>
        <taxon>Actinomycetota</taxon>
        <taxon>Actinomycetes</taxon>
        <taxon>Pseudonocardiales</taxon>
        <taxon>Pseudonocardiaceae</taxon>
        <taxon>Actinokineospora</taxon>
    </lineage>
</organism>
<dbReference type="RefSeq" id="WP_189211439.1">
    <property type="nucleotide sequence ID" value="NZ_BMRB01000002.1"/>
</dbReference>
<keyword evidence="2 10" id="KW-0210">Decarboxylase</keyword>
<dbReference type="EC" id="4.1.1.50" evidence="10"/>
<gene>
    <name evidence="11" type="primary">speD</name>
    <name evidence="10" type="synonym">speH</name>
    <name evidence="11" type="ORF">GCM10010171_35080</name>
</gene>
<dbReference type="Gene3D" id="3.60.90.10">
    <property type="entry name" value="S-adenosylmethionine decarboxylase"/>
    <property type="match status" value="1"/>
</dbReference>
<dbReference type="NCBIfam" id="TIGR03330">
    <property type="entry name" value="SAM_DCase_Bsu"/>
    <property type="match status" value="1"/>
</dbReference>
<evidence type="ECO:0000313" key="12">
    <source>
        <dbReference type="Proteomes" id="UP000660680"/>
    </source>
</evidence>
<feature type="modified residue" description="Pyruvic acid (Ser); by autocatalysis" evidence="10">
    <location>
        <position position="74"/>
    </location>
</feature>
<accession>A0A918GHZ4</accession>
<keyword evidence="3 10" id="KW-0068">Autocatalytic cleavage</keyword>
<comment type="catalytic activity">
    <reaction evidence="10">
        <text>S-adenosyl-L-methionine + H(+) = S-adenosyl 3-(methylsulfanyl)propylamine + CO2</text>
        <dbReference type="Rhea" id="RHEA:15981"/>
        <dbReference type="ChEBI" id="CHEBI:15378"/>
        <dbReference type="ChEBI" id="CHEBI:16526"/>
        <dbReference type="ChEBI" id="CHEBI:57443"/>
        <dbReference type="ChEBI" id="CHEBI:59789"/>
        <dbReference type="EC" id="4.1.1.50"/>
    </reaction>
</comment>
<dbReference type="HAMAP" id="MF_00464">
    <property type="entry name" value="AdoMetDC_1"/>
    <property type="match status" value="1"/>
</dbReference>
<dbReference type="GO" id="GO:0008295">
    <property type="term" value="P:spermidine biosynthetic process"/>
    <property type="evidence" value="ECO:0007669"/>
    <property type="project" value="UniProtKB-UniRule"/>
</dbReference>
<dbReference type="GO" id="GO:0004014">
    <property type="term" value="F:adenosylmethionine decarboxylase activity"/>
    <property type="evidence" value="ECO:0007669"/>
    <property type="project" value="UniProtKB-UniRule"/>
</dbReference>
<dbReference type="Pfam" id="PF02675">
    <property type="entry name" value="AdoMet_dc"/>
    <property type="match status" value="1"/>
</dbReference>
<dbReference type="InterPro" id="IPR016067">
    <property type="entry name" value="S-AdoMet_deCO2ase_core"/>
</dbReference>
<feature type="chain" id="PRO_5038184651" description="S-adenosylmethionine decarboxylase alpha chain" evidence="10">
    <location>
        <begin position="74"/>
        <end position="134"/>
    </location>
</feature>
<evidence type="ECO:0000256" key="4">
    <source>
        <dbReference type="ARBA" id="ARBA00023066"/>
    </source>
</evidence>
<keyword evidence="4 10" id="KW-0745">Spermidine biosynthesis</keyword>
<keyword evidence="6 10" id="KW-0865">Zymogen</keyword>
<dbReference type="Proteomes" id="UP000660680">
    <property type="component" value="Unassembled WGS sequence"/>
</dbReference>